<protein>
    <submittedName>
        <fullName evidence="1">Uncharacterized protein</fullName>
    </submittedName>
</protein>
<gene>
    <name evidence="1" type="ORF">HPB49_024032</name>
</gene>
<organism evidence="1 2">
    <name type="scientific">Dermacentor silvarum</name>
    <name type="common">Tick</name>
    <dbReference type="NCBI Taxonomy" id="543639"/>
    <lineage>
        <taxon>Eukaryota</taxon>
        <taxon>Metazoa</taxon>
        <taxon>Ecdysozoa</taxon>
        <taxon>Arthropoda</taxon>
        <taxon>Chelicerata</taxon>
        <taxon>Arachnida</taxon>
        <taxon>Acari</taxon>
        <taxon>Parasitiformes</taxon>
        <taxon>Ixodida</taxon>
        <taxon>Ixodoidea</taxon>
        <taxon>Ixodidae</taxon>
        <taxon>Rhipicephalinae</taxon>
        <taxon>Dermacentor</taxon>
    </lineage>
</organism>
<name>A0ACB8D937_DERSI</name>
<evidence type="ECO:0000313" key="2">
    <source>
        <dbReference type="Proteomes" id="UP000821865"/>
    </source>
</evidence>
<dbReference type="Proteomes" id="UP000821865">
    <property type="component" value="Chromosome 3"/>
</dbReference>
<evidence type="ECO:0000313" key="1">
    <source>
        <dbReference type="EMBL" id="KAH7960860.1"/>
    </source>
</evidence>
<accession>A0ACB8D937</accession>
<proteinExistence type="predicted"/>
<keyword evidence="2" id="KW-1185">Reference proteome</keyword>
<sequence length="493" mass="53540">MQSHSAYTLLGSATVPCNRWDYDTERQGDSIVSRWNLVCNRRWLYSASKSTFGLAPMLFVPIAGIAADRMGRRPVLSACAISTLLGSLVAAASSSVGMFILSRLVTASMGSATMLMAFAVLYEVTGNQHRASYNVAASGIAILVTSPLLQVLSTLKPRWVLSQAFLVTVTAIMVSWCSYLDESPVWQIAAWRLRAAEFTVLRAARINGIDAHKATTTFKAFKQQLLKRDVSTTSATAGTISILRSTSLRRRALSAFVTWFSVSLALYASDLGATFDELWILTLFLLRLLILIIAFYGMKRRGHREALSGVLAFLGASSVLQMVLWNWPLAVALPLPTTMMSSAGAIAMALTYAYTAEVFPTMIRCVGIGLSYSICRLGVLLAAFIEDSFHEEQLLVVGAITTGLAFASEVAVQCLPEVFVEKTPAEIRTILSEDQRKEALKASLRPTTQSKKPPKPGKPRKQDSQRKGKARSKRGTKTEISAAASSTAACSPQ</sequence>
<dbReference type="EMBL" id="CM023472">
    <property type="protein sequence ID" value="KAH7960860.1"/>
    <property type="molecule type" value="Genomic_DNA"/>
</dbReference>
<reference evidence="1" key="1">
    <citation type="submission" date="2020-05" db="EMBL/GenBank/DDBJ databases">
        <title>Large-scale comparative analyses of tick genomes elucidate their genetic diversity and vector capacities.</title>
        <authorList>
            <person name="Jia N."/>
            <person name="Wang J."/>
            <person name="Shi W."/>
            <person name="Du L."/>
            <person name="Sun Y."/>
            <person name="Zhan W."/>
            <person name="Jiang J."/>
            <person name="Wang Q."/>
            <person name="Zhang B."/>
            <person name="Ji P."/>
            <person name="Sakyi L.B."/>
            <person name="Cui X."/>
            <person name="Yuan T."/>
            <person name="Jiang B."/>
            <person name="Yang W."/>
            <person name="Lam T.T.-Y."/>
            <person name="Chang Q."/>
            <person name="Ding S."/>
            <person name="Wang X."/>
            <person name="Zhu J."/>
            <person name="Ruan X."/>
            <person name="Zhao L."/>
            <person name="Wei J."/>
            <person name="Que T."/>
            <person name="Du C."/>
            <person name="Cheng J."/>
            <person name="Dai P."/>
            <person name="Han X."/>
            <person name="Huang E."/>
            <person name="Gao Y."/>
            <person name="Liu J."/>
            <person name="Shao H."/>
            <person name="Ye R."/>
            <person name="Li L."/>
            <person name="Wei W."/>
            <person name="Wang X."/>
            <person name="Wang C."/>
            <person name="Yang T."/>
            <person name="Huo Q."/>
            <person name="Li W."/>
            <person name="Guo W."/>
            <person name="Chen H."/>
            <person name="Zhou L."/>
            <person name="Ni X."/>
            <person name="Tian J."/>
            <person name="Zhou Y."/>
            <person name="Sheng Y."/>
            <person name="Liu T."/>
            <person name="Pan Y."/>
            <person name="Xia L."/>
            <person name="Li J."/>
            <person name="Zhao F."/>
            <person name="Cao W."/>
        </authorList>
    </citation>
    <scope>NUCLEOTIDE SEQUENCE</scope>
    <source>
        <strain evidence="1">Dsil-2018</strain>
    </source>
</reference>
<comment type="caution">
    <text evidence="1">The sequence shown here is derived from an EMBL/GenBank/DDBJ whole genome shotgun (WGS) entry which is preliminary data.</text>
</comment>